<dbReference type="OrthoDB" id="8079at2157"/>
<dbReference type="Gene3D" id="3.30.70.2580">
    <property type="match status" value="1"/>
</dbReference>
<protein>
    <submittedName>
        <fullName evidence="7">Methyltransferase</fullName>
    </submittedName>
</protein>
<reference evidence="7 8" key="1">
    <citation type="submission" date="2018-05" db="EMBL/GenBank/DDBJ databases">
        <title>Draft genome of Methanospirillum lacunae Ki8-1.</title>
        <authorList>
            <person name="Dueholm M.S."/>
            <person name="Nielsen P.H."/>
            <person name="Bakmann L.F."/>
            <person name="Otzen D.E."/>
        </authorList>
    </citation>
    <scope>NUCLEOTIDE SEQUENCE [LARGE SCALE GENOMIC DNA]</scope>
    <source>
        <strain evidence="7 8">Ki8-1</strain>
    </source>
</reference>
<keyword evidence="5" id="KW-0819">tRNA processing</keyword>
<evidence type="ECO:0000313" key="7">
    <source>
        <dbReference type="EMBL" id="PWR70575.1"/>
    </source>
</evidence>
<dbReference type="PROSITE" id="PS51684">
    <property type="entry name" value="SAM_MT_TRM5_TYW2"/>
    <property type="match status" value="1"/>
</dbReference>
<dbReference type="GO" id="GO:0002939">
    <property type="term" value="P:tRNA N1-guanine methylation"/>
    <property type="evidence" value="ECO:0007669"/>
    <property type="project" value="TreeGrafter"/>
</dbReference>
<evidence type="ECO:0000256" key="2">
    <source>
        <dbReference type="ARBA" id="ARBA00022603"/>
    </source>
</evidence>
<evidence type="ECO:0000259" key="6">
    <source>
        <dbReference type="PROSITE" id="PS51684"/>
    </source>
</evidence>
<keyword evidence="2 7" id="KW-0489">Methyltransferase</keyword>
<dbReference type="GO" id="GO:0005737">
    <property type="term" value="C:cytoplasm"/>
    <property type="evidence" value="ECO:0007669"/>
    <property type="project" value="TreeGrafter"/>
</dbReference>
<dbReference type="InterPro" id="IPR040601">
    <property type="entry name" value="Trm5a/b_N"/>
</dbReference>
<gene>
    <name evidence="7" type="ORF">DK846_14370</name>
</gene>
<comment type="caution">
    <text evidence="7">The sequence shown here is derived from an EMBL/GenBank/DDBJ whole genome shotgun (WGS) entry which is preliminary data.</text>
</comment>
<dbReference type="AlphaFoldDB" id="A0A2V2MWE1"/>
<evidence type="ECO:0000256" key="1">
    <source>
        <dbReference type="ARBA" id="ARBA00022490"/>
    </source>
</evidence>
<dbReference type="CDD" id="cd02440">
    <property type="entry name" value="AdoMet_MTases"/>
    <property type="match status" value="1"/>
</dbReference>
<evidence type="ECO:0000256" key="4">
    <source>
        <dbReference type="ARBA" id="ARBA00022691"/>
    </source>
</evidence>
<dbReference type="InterPro" id="IPR030382">
    <property type="entry name" value="MeTrfase_TRM5/TYW2"/>
</dbReference>
<dbReference type="InterPro" id="IPR056743">
    <property type="entry name" value="TRM5-TYW2-like_MTfase"/>
</dbReference>
<evidence type="ECO:0000313" key="8">
    <source>
        <dbReference type="Proteomes" id="UP000245657"/>
    </source>
</evidence>
<dbReference type="EMBL" id="QGMY01000011">
    <property type="protein sequence ID" value="PWR70575.1"/>
    <property type="molecule type" value="Genomic_DNA"/>
</dbReference>
<name>A0A2V2MWE1_9EURY</name>
<dbReference type="GeneID" id="97547701"/>
<dbReference type="Pfam" id="PF02475">
    <property type="entry name" value="TRM5-TYW2_MTfase"/>
    <property type="match status" value="1"/>
</dbReference>
<organism evidence="7 8">
    <name type="scientific">Methanospirillum lacunae</name>
    <dbReference type="NCBI Taxonomy" id="668570"/>
    <lineage>
        <taxon>Archaea</taxon>
        <taxon>Methanobacteriati</taxon>
        <taxon>Methanobacteriota</taxon>
        <taxon>Stenosarchaea group</taxon>
        <taxon>Methanomicrobia</taxon>
        <taxon>Methanomicrobiales</taxon>
        <taxon>Methanospirillaceae</taxon>
        <taxon>Methanospirillum</taxon>
    </lineage>
</organism>
<keyword evidence="8" id="KW-1185">Reference proteome</keyword>
<feature type="domain" description="SAM-dependent methyltransferase TRM5/TYW2-type" evidence="6">
    <location>
        <begin position="69"/>
        <end position="303"/>
    </location>
</feature>
<dbReference type="Gene3D" id="3.40.50.150">
    <property type="entry name" value="Vaccinia Virus protein VP39"/>
    <property type="match status" value="1"/>
</dbReference>
<accession>A0A2V2MWE1</accession>
<keyword evidence="4" id="KW-0949">S-adenosyl-L-methionine</keyword>
<dbReference type="Proteomes" id="UP000245657">
    <property type="component" value="Unassembled WGS sequence"/>
</dbReference>
<evidence type="ECO:0000256" key="3">
    <source>
        <dbReference type="ARBA" id="ARBA00022679"/>
    </source>
</evidence>
<keyword evidence="3 7" id="KW-0808">Transferase</keyword>
<dbReference type="InterPro" id="IPR029063">
    <property type="entry name" value="SAM-dependent_MTases_sf"/>
</dbReference>
<evidence type="ECO:0000256" key="5">
    <source>
        <dbReference type="ARBA" id="ARBA00022694"/>
    </source>
</evidence>
<keyword evidence="1" id="KW-0963">Cytoplasm</keyword>
<dbReference type="PANTHER" id="PTHR23245:SF36">
    <property type="entry name" value="TRNA (GUANINE(37)-N1)-METHYLTRANSFERASE"/>
    <property type="match status" value="1"/>
</dbReference>
<proteinExistence type="predicted"/>
<dbReference type="Pfam" id="PF18093">
    <property type="entry name" value="Trm5_N"/>
    <property type="match status" value="1"/>
</dbReference>
<dbReference type="RefSeq" id="WP_109969672.1">
    <property type="nucleotide sequence ID" value="NZ_CP176093.1"/>
</dbReference>
<dbReference type="SUPFAM" id="SSF53335">
    <property type="entry name" value="S-adenosyl-L-methionine-dependent methyltransferases"/>
    <property type="match status" value="1"/>
</dbReference>
<dbReference type="PANTHER" id="PTHR23245">
    <property type="entry name" value="TRNA METHYLTRANSFERASE"/>
    <property type="match status" value="1"/>
</dbReference>
<sequence>MGKQQWCLRVNRQGAEMVRRTLLDEGTLDKSLKIRSDGDELLFPVIHECSGSVIAEFEELHQRVPLPRHELVGGIAILAEDDPVGAAAILAERPSVHTALIAESAVEGEFRTRRFRVLAGDKTTSTIHTEYGKTFRIDLEKAYFSARLASERQRIVGMMHQGEEVLDMFAGVGPFAVMLAEKAGTVWACDLNPDAVSLLIENITRNRVSNVIPILGDAANLSEVYGRRFDRVIMNLPLIAERFLPVASRLCRSGGMIHFYSLVEDDDEDSPVFHQIPIKSMQKRFVRSYSPGRSHVVYDIVVE</sequence>
<dbReference type="GO" id="GO:0008175">
    <property type="term" value="F:tRNA methyltransferase activity"/>
    <property type="evidence" value="ECO:0007669"/>
    <property type="project" value="TreeGrafter"/>
</dbReference>